<dbReference type="EMBL" id="JACHCE010000001">
    <property type="protein sequence ID" value="MBB5634481.1"/>
    <property type="molecule type" value="Genomic_DNA"/>
</dbReference>
<gene>
    <name evidence="2" type="ORF">HDE68_000366</name>
</gene>
<dbReference type="RefSeq" id="WP_183878327.1">
    <property type="nucleotide sequence ID" value="NZ_JACHCE010000001.1"/>
</dbReference>
<sequence>MKNSTMYKAYQSYIKSVNGSMKGVPEASKYEMVAELQSHIYESLKSQKESGQTVDVHKVLDNLGAQEIISGNKYRARRDKSVLDQIKSSFKKLLLTCLYLVLTLAAVVLILKILYPANTGLFFKNDRLFGLGYFKYKNSNLREVLGYSILIYGFLFNLIVGYLIYYIKKERCQSHVVYNKLITDIIKKS</sequence>
<feature type="transmembrane region" description="Helical" evidence="1">
    <location>
        <begin position="144"/>
        <end position="165"/>
    </location>
</feature>
<reference evidence="2 3" key="1">
    <citation type="submission" date="2020-08" db="EMBL/GenBank/DDBJ databases">
        <title>Genomic Encyclopedia of Type Strains, Phase IV (KMG-V): Genome sequencing to study the core and pangenomes of soil and plant-associated prokaryotes.</title>
        <authorList>
            <person name="Whitman W."/>
        </authorList>
    </citation>
    <scope>NUCLEOTIDE SEQUENCE [LARGE SCALE GENOMIC DNA]</scope>
    <source>
        <strain evidence="2 3">S3M1</strain>
    </source>
</reference>
<feature type="transmembrane region" description="Helical" evidence="1">
    <location>
        <begin position="93"/>
        <end position="115"/>
    </location>
</feature>
<protein>
    <submittedName>
        <fullName evidence="2">Uncharacterized protein</fullName>
    </submittedName>
</protein>
<comment type="caution">
    <text evidence="2">The sequence shown here is derived from an EMBL/GenBank/DDBJ whole genome shotgun (WGS) entry which is preliminary data.</text>
</comment>
<dbReference type="Proteomes" id="UP000537204">
    <property type="component" value="Unassembled WGS sequence"/>
</dbReference>
<proteinExistence type="predicted"/>
<accession>A0A7W8ZIB6</accession>
<keyword evidence="1" id="KW-0472">Membrane</keyword>
<name>A0A7W8ZIB6_9SPHI</name>
<keyword evidence="1" id="KW-0812">Transmembrane</keyword>
<dbReference type="AlphaFoldDB" id="A0A7W8ZIB6"/>
<keyword evidence="1" id="KW-1133">Transmembrane helix</keyword>
<evidence type="ECO:0000313" key="2">
    <source>
        <dbReference type="EMBL" id="MBB5634481.1"/>
    </source>
</evidence>
<organism evidence="2 3">
    <name type="scientific">Pedobacter cryoconitis</name>
    <dbReference type="NCBI Taxonomy" id="188932"/>
    <lineage>
        <taxon>Bacteria</taxon>
        <taxon>Pseudomonadati</taxon>
        <taxon>Bacteroidota</taxon>
        <taxon>Sphingobacteriia</taxon>
        <taxon>Sphingobacteriales</taxon>
        <taxon>Sphingobacteriaceae</taxon>
        <taxon>Pedobacter</taxon>
    </lineage>
</organism>
<evidence type="ECO:0000313" key="3">
    <source>
        <dbReference type="Proteomes" id="UP000537204"/>
    </source>
</evidence>
<evidence type="ECO:0000256" key="1">
    <source>
        <dbReference type="SAM" id="Phobius"/>
    </source>
</evidence>